<keyword evidence="1" id="KW-0812">Transmembrane</keyword>
<feature type="transmembrane region" description="Helical" evidence="1">
    <location>
        <begin position="6"/>
        <end position="23"/>
    </location>
</feature>
<organism evidence="2 3">
    <name type="scientific">Terrihabitans soli</name>
    <dbReference type="NCBI Taxonomy" id="708113"/>
    <lineage>
        <taxon>Bacteria</taxon>
        <taxon>Pseudomonadati</taxon>
        <taxon>Pseudomonadota</taxon>
        <taxon>Alphaproteobacteria</taxon>
        <taxon>Hyphomicrobiales</taxon>
        <taxon>Terrihabitans</taxon>
    </lineage>
</organism>
<accession>A0A6S6QTH5</accession>
<dbReference type="RefSeq" id="WP_222876442.1">
    <property type="nucleotide sequence ID" value="NZ_AP023361.1"/>
</dbReference>
<reference evidence="2 3" key="1">
    <citation type="submission" date="2020-08" db="EMBL/GenBank/DDBJ databases">
        <title>Genome sequence of Rhizobiales bacterium strain IZ6.</title>
        <authorList>
            <person name="Nakai R."/>
            <person name="Naganuma T."/>
        </authorList>
    </citation>
    <scope>NUCLEOTIDE SEQUENCE [LARGE SCALE GENOMIC DNA]</scope>
    <source>
        <strain evidence="2 3">IZ6</strain>
    </source>
</reference>
<keyword evidence="3" id="KW-1185">Reference proteome</keyword>
<keyword evidence="1" id="KW-0472">Membrane</keyword>
<evidence type="ECO:0000256" key="1">
    <source>
        <dbReference type="SAM" id="Phobius"/>
    </source>
</evidence>
<gene>
    <name evidence="2" type="ORF">IZ6_04930</name>
</gene>
<feature type="transmembrane region" description="Helical" evidence="1">
    <location>
        <begin position="70"/>
        <end position="89"/>
    </location>
</feature>
<dbReference type="Proteomes" id="UP000515317">
    <property type="component" value="Chromosome"/>
</dbReference>
<evidence type="ECO:0000313" key="3">
    <source>
        <dbReference type="Proteomes" id="UP000515317"/>
    </source>
</evidence>
<name>A0A6S6QTH5_9HYPH</name>
<sequence length="135" mass="14633">MGVSLFIAQLVGPVMLVIAAAILKDVDSFRDLVKQLLSSRPLVFIAGMLPLVTGLAIVLTHNVWVMDWRSLITAFGWFAILIGTFRILFTQEISKKGARVITKTATLPVMAAVLLIIGGIFVYYGYIAAIAPIGK</sequence>
<dbReference type="EMBL" id="AP023361">
    <property type="protein sequence ID" value="BCJ89758.1"/>
    <property type="molecule type" value="Genomic_DNA"/>
</dbReference>
<feature type="transmembrane region" description="Helical" evidence="1">
    <location>
        <begin position="109"/>
        <end position="133"/>
    </location>
</feature>
<evidence type="ECO:0000313" key="2">
    <source>
        <dbReference type="EMBL" id="BCJ89758.1"/>
    </source>
</evidence>
<dbReference type="AlphaFoldDB" id="A0A6S6QTH5"/>
<keyword evidence="1" id="KW-1133">Transmembrane helix</keyword>
<dbReference type="KEGG" id="tso:IZ6_04930"/>
<protein>
    <submittedName>
        <fullName evidence="2">Uncharacterized protein</fullName>
    </submittedName>
</protein>
<feature type="transmembrane region" description="Helical" evidence="1">
    <location>
        <begin position="43"/>
        <end position="64"/>
    </location>
</feature>
<proteinExistence type="predicted"/>